<dbReference type="EMBL" id="JPHD02000036">
    <property type="protein sequence ID" value="KGE53180.1"/>
    <property type="molecule type" value="Genomic_DNA"/>
</dbReference>
<dbReference type="AlphaFoldDB" id="A0A098Q1H1"/>
<dbReference type="HAMAP" id="MF_00791">
    <property type="entry name" value="ApaG"/>
    <property type="match status" value="1"/>
</dbReference>
<dbReference type="SMR" id="A0A098Q1H1"/>
<dbReference type="HOGENOM" id="CLU_128074_1_0_6"/>
<proteinExistence type="inferred from homology"/>
<reference evidence="1 2" key="1">
    <citation type="submission" date="2014-09" db="EMBL/GenBank/DDBJ databases">
        <title>A draft genome sequence for Xanthomonas axonopodis pv. vasculorum NCPPB 900.</title>
        <authorList>
            <person name="Harrison J."/>
            <person name="Studholme D.J."/>
        </authorList>
    </citation>
    <scope>NUCLEOTIDE SEQUENCE [LARGE SCALE GENOMIC DNA]</scope>
    <source>
        <strain evidence="1 2">NCPPB 900</strain>
    </source>
</reference>
<dbReference type="eggNOG" id="COG2967">
    <property type="taxonomic scope" value="Bacteria"/>
</dbReference>
<dbReference type="Proteomes" id="UP000028012">
    <property type="component" value="Unassembled WGS sequence"/>
</dbReference>
<comment type="caution">
    <text evidence="1">The sequence shown here is derived from an EMBL/GenBank/DDBJ whole genome shotgun (WGS) entry which is preliminary data.</text>
</comment>
<dbReference type="SUPFAM" id="SSF110069">
    <property type="entry name" value="ApaG-like"/>
    <property type="match status" value="1"/>
</dbReference>
<dbReference type="InterPro" id="IPR036767">
    <property type="entry name" value="ApaG_sf"/>
</dbReference>
<dbReference type="RefSeq" id="WP_007965232.1">
    <property type="nucleotide sequence ID" value="NZ_CP053649.1"/>
</dbReference>
<dbReference type="PANTHER" id="PTHR14289">
    <property type="entry name" value="F-BOX ONLY PROTEIN 3"/>
    <property type="match status" value="1"/>
</dbReference>
<dbReference type="PROSITE" id="PS51087">
    <property type="entry name" value="APAG"/>
    <property type="match status" value="1"/>
</dbReference>
<accession>A0A098Q1H1</accession>
<dbReference type="InterPro" id="IPR007474">
    <property type="entry name" value="ApaG_domain"/>
</dbReference>
<dbReference type="GeneID" id="97509229"/>
<dbReference type="PANTHER" id="PTHR14289:SF16">
    <property type="entry name" value="POLYMERASE DELTA-INTERACTING PROTEIN 2"/>
    <property type="match status" value="1"/>
</dbReference>
<evidence type="ECO:0000313" key="1">
    <source>
        <dbReference type="EMBL" id="KGE53180.1"/>
    </source>
</evidence>
<dbReference type="STRING" id="325777.GW15_0204040"/>
<name>A0A098Q1H1_9XANT</name>
<dbReference type="Gene3D" id="2.60.40.1470">
    <property type="entry name" value="ApaG domain"/>
    <property type="match status" value="1"/>
</dbReference>
<dbReference type="InterPro" id="IPR023065">
    <property type="entry name" value="Uncharacterised_ApaG"/>
</dbReference>
<protein>
    <submittedName>
        <fullName evidence="1">Magnesium transporter ApaG</fullName>
    </submittedName>
</protein>
<evidence type="ECO:0000313" key="2">
    <source>
        <dbReference type="Proteomes" id="UP000028012"/>
    </source>
</evidence>
<dbReference type="Pfam" id="PF04379">
    <property type="entry name" value="DUF525"/>
    <property type="match status" value="1"/>
</dbReference>
<dbReference type="GO" id="GO:0070987">
    <property type="term" value="P:error-free translesion synthesis"/>
    <property type="evidence" value="ECO:0007669"/>
    <property type="project" value="TreeGrafter"/>
</dbReference>
<dbReference type="NCBIfam" id="NF003967">
    <property type="entry name" value="PRK05461.1"/>
    <property type="match status" value="1"/>
</dbReference>
<organism evidence="1 2">
    <name type="scientific">Xanthomonas axonopodis pv. vasculorum</name>
    <dbReference type="NCBI Taxonomy" id="325777"/>
    <lineage>
        <taxon>Bacteria</taxon>
        <taxon>Pseudomonadati</taxon>
        <taxon>Pseudomonadota</taxon>
        <taxon>Gammaproteobacteria</taxon>
        <taxon>Lysobacterales</taxon>
        <taxon>Lysobacteraceae</taxon>
        <taxon>Xanthomonas</taxon>
    </lineage>
</organism>
<sequence length="127" mass="14196">MQDDPRYRVEVEVSPRFLAHQSTPDEGRYAFAYSIRIQNAGAVPARLIARHWQITDGNGRTEQVDGEGVVGEQPWLRPGEAFHYTSGVLLETEQGQMQGHYDMVADDGTEFIAPIAAFVLSVPRTLH</sequence>
<gene>
    <name evidence="1" type="ORF">GW15_0204040</name>
</gene>